<evidence type="ECO:0000313" key="1">
    <source>
        <dbReference type="EMBL" id="EFL33638.1"/>
    </source>
</evidence>
<reference evidence="2" key="1">
    <citation type="submission" date="2009-02" db="EMBL/GenBank/DDBJ databases">
        <title>Annotation of Streptomyces viridochromogenes strain DSM 40736.</title>
        <authorList>
            <consortium name="The Broad Institute Genome Sequencing Platform"/>
            <consortium name="Broad Institute Microbial Sequencing Center"/>
            <person name="Fischbach M."/>
            <person name="Godfrey P."/>
            <person name="Ward D."/>
            <person name="Young S."/>
            <person name="Zeng Q."/>
            <person name="Koehrsen M."/>
            <person name="Alvarado L."/>
            <person name="Berlin A.M."/>
            <person name="Bochicchio J."/>
            <person name="Borenstein D."/>
            <person name="Chapman S.B."/>
            <person name="Chen Z."/>
            <person name="Engels R."/>
            <person name="Freedman E."/>
            <person name="Gellesch M."/>
            <person name="Goldberg J."/>
            <person name="Griggs A."/>
            <person name="Gujja S."/>
            <person name="Heilman E.R."/>
            <person name="Heiman D.I."/>
            <person name="Hepburn T.A."/>
            <person name="Howarth C."/>
            <person name="Jen D."/>
            <person name="Larson L."/>
            <person name="Lewis B."/>
            <person name="Mehta T."/>
            <person name="Park D."/>
            <person name="Pearson M."/>
            <person name="Richards J."/>
            <person name="Roberts A."/>
            <person name="Saif S."/>
            <person name="Shea T.D."/>
            <person name="Shenoy N."/>
            <person name="Sisk P."/>
            <person name="Stolte C."/>
            <person name="Sykes S.N."/>
            <person name="Thomson T."/>
            <person name="Walk T."/>
            <person name="White J."/>
            <person name="Yandava C."/>
            <person name="Straight P."/>
            <person name="Clardy J."/>
            <person name="Hung D."/>
            <person name="Kolter R."/>
            <person name="Mekalanos J."/>
            <person name="Walker S."/>
            <person name="Walsh C.T."/>
            <person name="Wieland-Brown L.C."/>
            <person name="Haas B."/>
            <person name="Nusbaum C."/>
            <person name="Birren B."/>
        </authorList>
    </citation>
    <scope>NUCLEOTIDE SEQUENCE [LARGE SCALE GENOMIC DNA]</scope>
    <source>
        <strain evidence="2">DSM 40736 / JCM 4977 / BCRC 1201 / Tue 494</strain>
    </source>
</reference>
<dbReference type="InterPro" id="IPR019239">
    <property type="entry name" value="VapB_antitoxin"/>
</dbReference>
<sequence>MLVTYSSMYITNIVRRCRMSVTQIDIDDDALERAMALAKVRTKKEAVNLALHFYAEQQERAARISRHFERAREWGAVEDAERLHRAEKHGR</sequence>
<dbReference type="Pfam" id="PF09957">
    <property type="entry name" value="VapB_antitoxin"/>
    <property type="match status" value="1"/>
</dbReference>
<proteinExistence type="predicted"/>
<protein>
    <submittedName>
        <fullName evidence="1">Predicted protein</fullName>
    </submittedName>
</protein>
<accession>D9X2G9</accession>
<keyword evidence="2" id="KW-1185">Reference proteome</keyword>
<dbReference type="Proteomes" id="UP000004184">
    <property type="component" value="Unassembled WGS sequence"/>
</dbReference>
<dbReference type="HOGENOM" id="CLU_179376_2_0_11"/>
<dbReference type="AlphaFoldDB" id="D9X2G9"/>
<gene>
    <name evidence="1" type="ORF">SSQG_04156</name>
</gene>
<evidence type="ECO:0000313" key="2">
    <source>
        <dbReference type="Proteomes" id="UP000004184"/>
    </source>
</evidence>
<dbReference type="eggNOG" id="ENOG50344DB">
    <property type="taxonomic scope" value="Bacteria"/>
</dbReference>
<organism evidence="1 2">
    <name type="scientific">Streptomyces viridochromogenes (strain DSM 40736 / JCM 4977 / BCRC 1201 / Tue 494)</name>
    <dbReference type="NCBI Taxonomy" id="591159"/>
    <lineage>
        <taxon>Bacteria</taxon>
        <taxon>Bacillati</taxon>
        <taxon>Actinomycetota</taxon>
        <taxon>Actinomycetes</taxon>
        <taxon>Kitasatosporales</taxon>
        <taxon>Streptomycetaceae</taxon>
        <taxon>Streptomyces</taxon>
    </lineage>
</organism>
<dbReference type="EMBL" id="GG657757">
    <property type="protein sequence ID" value="EFL33638.1"/>
    <property type="molecule type" value="Genomic_DNA"/>
</dbReference>
<name>D9X2G9_STRVT</name>